<evidence type="ECO:0000256" key="4">
    <source>
        <dbReference type="ARBA" id="ARBA00022723"/>
    </source>
</evidence>
<gene>
    <name evidence="11" type="ORF">S7711_03136</name>
</gene>
<comment type="cofactor">
    <cofactor evidence="1">
        <name>Zn(2+)</name>
        <dbReference type="ChEBI" id="CHEBI:29105"/>
    </cofactor>
</comment>
<feature type="compositionally biased region" description="Polar residues" evidence="9">
    <location>
        <begin position="211"/>
        <end position="222"/>
    </location>
</feature>
<dbReference type="InterPro" id="IPR037518">
    <property type="entry name" value="MPN"/>
</dbReference>
<comment type="similarity">
    <text evidence="2">Belongs to the peptidase M67C family.</text>
</comment>
<dbReference type="GO" id="GO:0046872">
    <property type="term" value="F:metal ion binding"/>
    <property type="evidence" value="ECO:0007669"/>
    <property type="project" value="UniProtKB-KW"/>
</dbReference>
<dbReference type="FunFam" id="3.40.140.10:FF:000033">
    <property type="entry name" value="AMSH-like protease sst2"/>
    <property type="match status" value="1"/>
</dbReference>
<dbReference type="SMART" id="SM00232">
    <property type="entry name" value="JAB_MPN"/>
    <property type="match status" value="1"/>
</dbReference>
<evidence type="ECO:0000313" key="12">
    <source>
        <dbReference type="Proteomes" id="UP000028045"/>
    </source>
</evidence>
<dbReference type="OrthoDB" id="3640at2759"/>
<keyword evidence="8" id="KW-0482">Metalloprotease</keyword>
<dbReference type="Gene3D" id="3.40.140.10">
    <property type="entry name" value="Cytidine Deaminase, domain 2"/>
    <property type="match status" value="1"/>
</dbReference>
<evidence type="ECO:0000256" key="9">
    <source>
        <dbReference type="SAM" id="MobiDB-lite"/>
    </source>
</evidence>
<dbReference type="GO" id="GO:0140492">
    <property type="term" value="F:metal-dependent deubiquitinase activity"/>
    <property type="evidence" value="ECO:0007669"/>
    <property type="project" value="InterPro"/>
</dbReference>
<feature type="region of interest" description="Disordered" evidence="9">
    <location>
        <begin position="120"/>
        <end position="146"/>
    </location>
</feature>
<keyword evidence="7" id="KW-0862">Zinc</keyword>
<evidence type="ECO:0000256" key="2">
    <source>
        <dbReference type="ARBA" id="ARBA00010981"/>
    </source>
</evidence>
<feature type="compositionally biased region" description="Basic and acidic residues" evidence="9">
    <location>
        <begin position="287"/>
        <end position="308"/>
    </location>
</feature>
<dbReference type="EMBL" id="KL647752">
    <property type="protein sequence ID" value="KEY73841.1"/>
    <property type="molecule type" value="Genomic_DNA"/>
</dbReference>
<dbReference type="InterPro" id="IPR000555">
    <property type="entry name" value="JAMM/MPN+_dom"/>
</dbReference>
<sequence length="534" mass="60674">MAGTRSSMALARPQTITELIAQAENYQFNTNVPLKYWTRAAETLYQEASFALSDGDYGRAYVMLWRHSNLVLHYLPKHPQFKDPENRRAFKPLRERVGRVLEELELLKPEIDKAYKEWERMNRSRPSSQRSSVLTAPSTYEDYAARDPSLSGNAKILDASENQDLAVDLARQEISRRDTARRATKQAGLSDDETSSRRMAGWWDTQDSRGSDTAQIDLQRQMETARRNLTPARDSDTRDNSYTRPVTSQHYNYPSISRSQPVDYDASAPPKPPYNPVVPPKHPPLPPRHEGYLSKPELPRKVQLDDYKPLLPDRTPLPDAQPSRPPKEPLNAPAPPKKERLTFKPGAYLENGDPIRSVFLPSQLRKAFLEIAADNTRAGLEMCGILCGTPVNNALFVRCLLIPDQKCTSDTCETINESAMFDYCIGEDLMMIGWIHTHPTQTCFMSSRDLHTHSGYQVMMPESIAIVCAPKFQPSYGIFRLTHPPGLDHILNCTHTDTFHQHSIGNLYREAEQPSGHVYESDKLPFYVHDLRGN</sequence>
<dbReference type="GO" id="GO:0006508">
    <property type="term" value="P:proteolysis"/>
    <property type="evidence" value="ECO:0007669"/>
    <property type="project" value="UniProtKB-KW"/>
</dbReference>
<feature type="region of interest" description="Disordered" evidence="9">
    <location>
        <begin position="176"/>
        <end position="341"/>
    </location>
</feature>
<keyword evidence="3" id="KW-0645">Protease</keyword>
<evidence type="ECO:0000256" key="8">
    <source>
        <dbReference type="ARBA" id="ARBA00023049"/>
    </source>
</evidence>
<reference evidence="11 12" key="1">
    <citation type="journal article" date="2014" name="BMC Genomics">
        <title>Comparative genome sequencing reveals chemotype-specific gene clusters in the toxigenic black mold Stachybotrys.</title>
        <authorList>
            <person name="Semeiks J."/>
            <person name="Borek D."/>
            <person name="Otwinowski Z."/>
            <person name="Grishin N.V."/>
        </authorList>
    </citation>
    <scope>NUCLEOTIDE SEQUENCE [LARGE SCALE GENOMIC DNA]</scope>
    <source>
        <strain evidence="12">CBS 109288 / IBT 7711</strain>
    </source>
</reference>
<dbReference type="CDD" id="cd08066">
    <property type="entry name" value="MPN_AMSH_like"/>
    <property type="match status" value="1"/>
</dbReference>
<evidence type="ECO:0000256" key="6">
    <source>
        <dbReference type="ARBA" id="ARBA00022801"/>
    </source>
</evidence>
<accession>A0A084B8G2</accession>
<feature type="domain" description="MPN" evidence="10">
    <location>
        <begin position="357"/>
        <end position="488"/>
    </location>
</feature>
<dbReference type="AlphaFoldDB" id="A0A084B8G2"/>
<feature type="compositionally biased region" description="Polar residues" evidence="9">
    <location>
        <begin position="124"/>
        <end position="138"/>
    </location>
</feature>
<organism evidence="11 12">
    <name type="scientific">Stachybotrys chartarum (strain CBS 109288 / IBT 7711)</name>
    <name type="common">Toxic black mold</name>
    <name type="synonym">Stilbospora chartarum</name>
    <dbReference type="NCBI Taxonomy" id="1280523"/>
    <lineage>
        <taxon>Eukaryota</taxon>
        <taxon>Fungi</taxon>
        <taxon>Dikarya</taxon>
        <taxon>Ascomycota</taxon>
        <taxon>Pezizomycotina</taxon>
        <taxon>Sordariomycetes</taxon>
        <taxon>Hypocreomycetidae</taxon>
        <taxon>Hypocreales</taxon>
        <taxon>Stachybotryaceae</taxon>
        <taxon>Stachybotrys</taxon>
    </lineage>
</organism>
<evidence type="ECO:0000256" key="7">
    <source>
        <dbReference type="ARBA" id="ARBA00022833"/>
    </source>
</evidence>
<dbReference type="GO" id="GO:0061578">
    <property type="term" value="F:K63-linked deubiquitinase activity"/>
    <property type="evidence" value="ECO:0007669"/>
    <property type="project" value="InterPro"/>
</dbReference>
<feature type="compositionally biased region" description="Polar residues" evidence="9">
    <location>
        <begin position="242"/>
        <end position="260"/>
    </location>
</feature>
<evidence type="ECO:0000313" key="11">
    <source>
        <dbReference type="EMBL" id="KEY73841.1"/>
    </source>
</evidence>
<dbReference type="GO" id="GO:0070536">
    <property type="term" value="P:protein K63-linked deubiquitination"/>
    <property type="evidence" value="ECO:0007669"/>
    <property type="project" value="InterPro"/>
</dbReference>
<evidence type="ECO:0000256" key="5">
    <source>
        <dbReference type="ARBA" id="ARBA00022786"/>
    </source>
</evidence>
<dbReference type="MEROPS" id="M67.A14"/>
<dbReference type="Pfam" id="PF08969">
    <property type="entry name" value="USP8_dimer"/>
    <property type="match status" value="1"/>
</dbReference>
<name>A0A084B8G2_STACB</name>
<dbReference type="SUPFAM" id="SSF102712">
    <property type="entry name" value="JAB1/MPN domain"/>
    <property type="match status" value="1"/>
</dbReference>
<evidence type="ECO:0000256" key="3">
    <source>
        <dbReference type="ARBA" id="ARBA00022670"/>
    </source>
</evidence>
<proteinExistence type="inferred from homology"/>
<dbReference type="InterPro" id="IPR044098">
    <property type="entry name" value="STAMBP/STALP-like_MPN"/>
</dbReference>
<dbReference type="HOGENOM" id="CLU_023304_4_0_1"/>
<keyword evidence="5" id="KW-0833">Ubl conjugation pathway</keyword>
<dbReference type="GO" id="GO:0016020">
    <property type="term" value="C:membrane"/>
    <property type="evidence" value="ECO:0007669"/>
    <property type="project" value="TreeGrafter"/>
</dbReference>
<keyword evidence="6" id="KW-0378">Hydrolase</keyword>
<dbReference type="InterPro" id="IPR015063">
    <property type="entry name" value="USP8_dimer"/>
</dbReference>
<dbReference type="GO" id="GO:0005768">
    <property type="term" value="C:endosome"/>
    <property type="evidence" value="ECO:0007669"/>
    <property type="project" value="TreeGrafter"/>
</dbReference>
<keyword evidence="12" id="KW-1185">Reference proteome</keyword>
<protein>
    <recommendedName>
        <fullName evidence="10">MPN domain-containing protein</fullName>
    </recommendedName>
</protein>
<dbReference type="Pfam" id="PF01398">
    <property type="entry name" value="JAB"/>
    <property type="match status" value="1"/>
</dbReference>
<dbReference type="PANTHER" id="PTHR12947:SF13">
    <property type="entry name" value="FI19924P1"/>
    <property type="match status" value="1"/>
</dbReference>
<evidence type="ECO:0000259" key="10">
    <source>
        <dbReference type="PROSITE" id="PS50249"/>
    </source>
</evidence>
<dbReference type="Gene3D" id="1.20.58.80">
    <property type="entry name" value="Phosphotransferase system, lactose/cellobiose-type IIA subunit"/>
    <property type="match status" value="1"/>
</dbReference>
<dbReference type="PROSITE" id="PS50249">
    <property type="entry name" value="MPN"/>
    <property type="match status" value="1"/>
</dbReference>
<dbReference type="Proteomes" id="UP000028045">
    <property type="component" value="Unassembled WGS sequence"/>
</dbReference>
<keyword evidence="4" id="KW-0479">Metal-binding</keyword>
<feature type="compositionally biased region" description="Pro residues" evidence="9">
    <location>
        <begin position="269"/>
        <end position="286"/>
    </location>
</feature>
<evidence type="ECO:0000256" key="1">
    <source>
        <dbReference type="ARBA" id="ARBA00001947"/>
    </source>
</evidence>
<dbReference type="PANTHER" id="PTHR12947">
    <property type="entry name" value="AMSH-LIKE PROTEASE"/>
    <property type="match status" value="1"/>
</dbReference>
<dbReference type="SUPFAM" id="SSF140856">
    <property type="entry name" value="USP8 N-terminal domain-like"/>
    <property type="match status" value="1"/>
</dbReference>